<gene>
    <name evidence="1" type="ORF">C485_17837</name>
</gene>
<dbReference type="EMBL" id="AOIK01000043">
    <property type="protein sequence ID" value="ELY83638.1"/>
    <property type="molecule type" value="Genomic_DNA"/>
</dbReference>
<evidence type="ECO:0000313" key="2">
    <source>
        <dbReference type="Proteomes" id="UP000011511"/>
    </source>
</evidence>
<keyword evidence="2" id="KW-1185">Reference proteome</keyword>
<accession>L9ZEN2</accession>
<dbReference type="AlphaFoldDB" id="L9ZEN2"/>
<evidence type="ECO:0000313" key="1">
    <source>
        <dbReference type="EMBL" id="ELY83638.1"/>
    </source>
</evidence>
<sequence length="248" mass="28710">MRYEVEIDVPKFDQYYASYDVRYLSESGTTKQFSGSPGSRSWEKVVEAIQSYLENLSGRDGRPEPSKANVELEVHPIFEGDFTIEDVLDLTTLSEFTGGGQEPRYSDGRWFESTPEYEKWVKPIFDGRVLRVDGKHLTKLYTAWIWSEEGKLREYVVTERGEYRIFFQGMENKPDNEKTRSDFDEMDIVGSAVDSPIVDDVGHVHIAKLVARIGGEKYQKFPDWTQAHFVDERQVPEKVKKELQGDTR</sequence>
<name>L9ZEN2_NATA2</name>
<dbReference type="RefSeq" id="WP_007110782.1">
    <property type="nucleotide sequence ID" value="NZ_AOIK01000043.1"/>
</dbReference>
<organism evidence="1 2">
    <name type="scientific">Natrinema altunense (strain JCM 12890 / CGMCC 1.3731 / AJ2)</name>
    <dbReference type="NCBI Taxonomy" id="1227494"/>
    <lineage>
        <taxon>Archaea</taxon>
        <taxon>Methanobacteriati</taxon>
        <taxon>Methanobacteriota</taxon>
        <taxon>Stenosarchaea group</taxon>
        <taxon>Halobacteria</taxon>
        <taxon>Halobacteriales</taxon>
        <taxon>Natrialbaceae</taxon>
        <taxon>Natrinema</taxon>
    </lineage>
</organism>
<dbReference type="Proteomes" id="UP000011511">
    <property type="component" value="Unassembled WGS sequence"/>
</dbReference>
<proteinExistence type="predicted"/>
<protein>
    <submittedName>
        <fullName evidence="1">Uncharacterized protein</fullName>
    </submittedName>
</protein>
<comment type="caution">
    <text evidence="1">The sequence shown here is derived from an EMBL/GenBank/DDBJ whole genome shotgun (WGS) entry which is preliminary data.</text>
</comment>
<reference evidence="1 2" key="1">
    <citation type="journal article" date="2014" name="PLoS Genet.">
        <title>Phylogenetically driven sequencing of extremely halophilic archaea reveals strategies for static and dynamic osmo-response.</title>
        <authorList>
            <person name="Becker E.A."/>
            <person name="Seitzer P.M."/>
            <person name="Tritt A."/>
            <person name="Larsen D."/>
            <person name="Krusor M."/>
            <person name="Yao A.I."/>
            <person name="Wu D."/>
            <person name="Madern D."/>
            <person name="Eisen J.A."/>
            <person name="Darling A.E."/>
            <person name="Facciotti M.T."/>
        </authorList>
    </citation>
    <scope>NUCLEOTIDE SEQUENCE [LARGE SCALE GENOMIC DNA]</scope>
    <source>
        <strain evidence="1 2">JCM 12890</strain>
    </source>
</reference>